<dbReference type="PANTHER" id="PTHR12174">
    <property type="entry name" value="SIGNAL PEPTIDE PEPTIDASE"/>
    <property type="match status" value="1"/>
</dbReference>
<feature type="transmembrane region" description="Helical" evidence="1">
    <location>
        <begin position="167"/>
        <end position="194"/>
    </location>
</feature>
<feature type="domain" description="PA" evidence="2">
    <location>
        <begin position="74"/>
        <end position="148"/>
    </location>
</feature>
<comment type="caution">
    <text evidence="3">The sequence shown here is derived from an EMBL/GenBank/DDBJ whole genome shotgun (WGS) entry which is preliminary data.</text>
</comment>
<reference evidence="3" key="1">
    <citation type="submission" date="2020-07" db="EMBL/GenBank/DDBJ databases">
        <title>Multicomponent nature underlies the extraordinary mechanical properties of spider dragline silk.</title>
        <authorList>
            <person name="Kono N."/>
            <person name="Nakamura H."/>
            <person name="Mori M."/>
            <person name="Yoshida Y."/>
            <person name="Ohtoshi R."/>
            <person name="Malay A.D."/>
            <person name="Moran D.A.P."/>
            <person name="Tomita M."/>
            <person name="Numata K."/>
            <person name="Arakawa K."/>
        </authorList>
    </citation>
    <scope>NUCLEOTIDE SEQUENCE</scope>
</reference>
<evidence type="ECO:0000313" key="3">
    <source>
        <dbReference type="EMBL" id="GFR15322.1"/>
    </source>
</evidence>
<gene>
    <name evidence="3" type="primary">Sppl2b_3</name>
    <name evidence="3" type="ORF">TNCT_291161</name>
</gene>
<dbReference type="GO" id="GO:0033619">
    <property type="term" value="P:membrane protein proteolysis"/>
    <property type="evidence" value="ECO:0007669"/>
    <property type="project" value="TreeGrafter"/>
</dbReference>
<dbReference type="InterPro" id="IPR007369">
    <property type="entry name" value="Peptidase_A22B_SPP"/>
</dbReference>
<feature type="transmembrane region" description="Helical" evidence="1">
    <location>
        <begin position="310"/>
        <end position="328"/>
    </location>
</feature>
<accession>A0A8X6LNW4</accession>
<dbReference type="GO" id="GO:0005765">
    <property type="term" value="C:lysosomal membrane"/>
    <property type="evidence" value="ECO:0007669"/>
    <property type="project" value="TreeGrafter"/>
</dbReference>
<keyword evidence="1" id="KW-0812">Transmembrane</keyword>
<dbReference type="GO" id="GO:0030660">
    <property type="term" value="C:Golgi-associated vesicle membrane"/>
    <property type="evidence" value="ECO:0007669"/>
    <property type="project" value="TreeGrafter"/>
</dbReference>
<dbReference type="Pfam" id="PF02225">
    <property type="entry name" value="PA"/>
    <property type="match status" value="1"/>
</dbReference>
<evidence type="ECO:0000313" key="4">
    <source>
        <dbReference type="Proteomes" id="UP000887116"/>
    </source>
</evidence>
<keyword evidence="4" id="KW-1185">Reference proteome</keyword>
<dbReference type="Proteomes" id="UP000887116">
    <property type="component" value="Unassembled WGS sequence"/>
</dbReference>
<dbReference type="PANTHER" id="PTHR12174:SF103">
    <property type="entry name" value="INTRAMEMBRANE PROTEASE (IMPAS) FAMILY"/>
    <property type="match status" value="1"/>
</dbReference>
<organism evidence="3 4">
    <name type="scientific">Trichonephila clavata</name>
    <name type="common">Joro spider</name>
    <name type="synonym">Nephila clavata</name>
    <dbReference type="NCBI Taxonomy" id="2740835"/>
    <lineage>
        <taxon>Eukaryota</taxon>
        <taxon>Metazoa</taxon>
        <taxon>Ecdysozoa</taxon>
        <taxon>Arthropoda</taxon>
        <taxon>Chelicerata</taxon>
        <taxon>Arachnida</taxon>
        <taxon>Araneae</taxon>
        <taxon>Araneomorphae</taxon>
        <taxon>Entelegynae</taxon>
        <taxon>Araneoidea</taxon>
        <taxon>Nephilidae</taxon>
        <taxon>Trichonephila</taxon>
    </lineage>
</organism>
<keyword evidence="1" id="KW-0472">Membrane</keyword>
<protein>
    <submittedName>
        <fullName evidence="3">Signal peptide peptidase-like 2B</fullName>
    </submittedName>
</protein>
<feature type="transmembrane region" description="Helical" evidence="1">
    <location>
        <begin position="12"/>
        <end position="31"/>
    </location>
</feature>
<proteinExistence type="predicted"/>
<keyword evidence="1" id="KW-1133">Transmembrane helix</keyword>
<sequence>MSFYSSLRKCIIYLTFFNVFNLCTAYEYAVLAADSDTRNDQFCLYVDQPHYIYPEQKSMSEPYILQNDDEIDWCMNTSTIDSANKVLLLPAGNCSITAQVHNFFRMGGKVIIFVNNGSLDNMTFDERTDLNETGIPVVKISEHSGKMLKEMGRTVTVYLFQPDGLGFGYFIAVTWSFSMLTIILSSYWSGFISYEIFSKSSFLKPTPNMTRTTVISRAGVKASRTKTTEFRGRAATTKTTSIEAATRKPPFLELCCNTMMDKTGMHLITNGDGATIVFTPCHVIFCITLSTCGFVVAYFVKDYLTRVYNYIYLFVCAVALYECLSYILRKCRHQSVKKWVLA</sequence>
<dbReference type="Gene3D" id="3.50.30.30">
    <property type="match status" value="1"/>
</dbReference>
<dbReference type="AlphaFoldDB" id="A0A8X6LNW4"/>
<dbReference type="InterPro" id="IPR003137">
    <property type="entry name" value="PA_domain"/>
</dbReference>
<dbReference type="EMBL" id="BMAO01037112">
    <property type="protein sequence ID" value="GFR15322.1"/>
    <property type="molecule type" value="Genomic_DNA"/>
</dbReference>
<evidence type="ECO:0000256" key="1">
    <source>
        <dbReference type="SAM" id="Phobius"/>
    </source>
</evidence>
<dbReference type="GO" id="GO:0098553">
    <property type="term" value="C:lumenal side of endoplasmic reticulum membrane"/>
    <property type="evidence" value="ECO:0007669"/>
    <property type="project" value="TreeGrafter"/>
</dbReference>
<feature type="transmembrane region" description="Helical" evidence="1">
    <location>
        <begin position="275"/>
        <end position="298"/>
    </location>
</feature>
<dbReference type="GO" id="GO:0098554">
    <property type="term" value="C:cytoplasmic side of endoplasmic reticulum membrane"/>
    <property type="evidence" value="ECO:0007669"/>
    <property type="project" value="TreeGrafter"/>
</dbReference>
<dbReference type="OrthoDB" id="10442378at2759"/>
<name>A0A8X6LNW4_TRICU</name>
<dbReference type="GO" id="GO:0042500">
    <property type="term" value="F:aspartic endopeptidase activity, intramembrane cleaving"/>
    <property type="evidence" value="ECO:0007669"/>
    <property type="project" value="InterPro"/>
</dbReference>
<evidence type="ECO:0000259" key="2">
    <source>
        <dbReference type="Pfam" id="PF02225"/>
    </source>
</evidence>